<dbReference type="PANTHER" id="PTHR23421">
    <property type="entry name" value="BETA-GALACTOSIDASE RELATED"/>
    <property type="match status" value="1"/>
</dbReference>
<evidence type="ECO:0000313" key="5">
    <source>
        <dbReference type="EMBL" id="AGB40246.1"/>
    </source>
</evidence>
<protein>
    <submittedName>
        <fullName evidence="5">Beta-galactosidase</fullName>
    </submittedName>
</protein>
<evidence type="ECO:0000259" key="3">
    <source>
        <dbReference type="Pfam" id="PF01301"/>
    </source>
</evidence>
<dbReference type="PRINTS" id="PR00742">
    <property type="entry name" value="GLHYDRLASE35"/>
</dbReference>
<dbReference type="InterPro" id="IPR029062">
    <property type="entry name" value="Class_I_gatase-like"/>
</dbReference>
<dbReference type="Pfam" id="PF01301">
    <property type="entry name" value="Glyco_hydro_35"/>
    <property type="match status" value="1"/>
</dbReference>
<feature type="domain" description="Glycoside hydrolase 35 catalytic" evidence="3">
    <location>
        <begin position="9"/>
        <end position="208"/>
    </location>
</feature>
<reference evidence="6" key="1">
    <citation type="submission" date="2012-02" db="EMBL/GenBank/DDBJ databases">
        <title>The complete genome of Halobacteroides halobius DSM 5150.</title>
        <authorList>
            <person name="Lucas S."/>
            <person name="Copeland A."/>
            <person name="Lapidus A."/>
            <person name="Glavina del Rio T."/>
            <person name="Dalin E."/>
            <person name="Tice H."/>
            <person name="Bruce D."/>
            <person name="Goodwin L."/>
            <person name="Pitluck S."/>
            <person name="Peters L."/>
            <person name="Mikhailova N."/>
            <person name="Gu W."/>
            <person name="Kyrpides N."/>
            <person name="Mavromatis K."/>
            <person name="Ivanova N."/>
            <person name="Brettin T."/>
            <person name="Detter J.C."/>
            <person name="Han C."/>
            <person name="Larimer F."/>
            <person name="Land M."/>
            <person name="Hauser L."/>
            <person name="Markowitz V."/>
            <person name="Cheng J.-F."/>
            <person name="Hugenholtz P."/>
            <person name="Woyke T."/>
            <person name="Wu D."/>
            <person name="Tindall B."/>
            <person name="Pomrenke H."/>
            <person name="Brambilla E."/>
            <person name="Klenk H.-P."/>
            <person name="Eisen J.A."/>
        </authorList>
    </citation>
    <scope>NUCLEOTIDE SEQUENCE [LARGE SCALE GENOMIC DNA]</scope>
    <source>
        <strain evidence="6">ATCC 35273 / DSM 5150 / MD-1</strain>
    </source>
</reference>
<sequence length="792" mass="91858">MGVEIKDQSFIINGKKEYIYGGEFHYFRCPKAEWADRVDKIKEAGCNLVSTYVPWYWHEMEEGRVDLTGKTRPERDLESFLQLLKEKDVYCIVRPGPYVMSEIKNEGIPDWLIQNYPEVIAKTEDGSKHPTNVVSYLHPVYLEKAKRWYQEVCQIIAPYQITEEGTVYMFQLDNETGMLQWVSNSSDYNEVTLDYFVEYLKENYKDVDTLSKTYDINISNFKEFTVEEMPNLSDDKKKYLHWDWGQFMREYIGQYINTLKEYSQNYGINIPYIVNIHGFKDISTCSRGFDYQIGLSQLYETIDDDIVFAGDFYIGNINYNNFHDLILAGEFTKAIQPNDQPYFSAEFQSGRLSDRPKLQPTDIDLSARTCIAHGMNAINYYMFVSGENYEEIGLFGRRHDWQAPIDLEGEFRPQYYKVQHLGNMMQTFGENLLDTRKEVSTYLGFYPDYYMTEFSNQSTQEMIDKLTNQRDHFQFDGIARLLTAANIPFSAYDLLQEDEIDVEEVPSLWMFSTKWMAAGIQHKLLDYVENGGKLVLYPTVPIYNLQGEDCRILADALEITDWDVAEGFERVNVLDMDSIFVNYRMILEECPGDPIAWAGDKTEEEYAGFLKDYGAGKVLMLGLGMEHDYDYKLDLISSLAERLGIAPIISSSDDSLAISIRKDEQNKFIFINNYDEIDKETVIDYQGDKLFAGQEITVLARTGLMLPVDYKLAEDIELKYSTIEIDSLTKEDKYVILSVVLSADEGELVIETDNWEPVETINNQVVELEAGYQIKVVGRTGERVEIRFRNNK</sequence>
<feature type="domain" description="GLMA-like second" evidence="4">
    <location>
        <begin position="458"/>
        <end position="594"/>
    </location>
</feature>
<dbReference type="GO" id="GO:0004553">
    <property type="term" value="F:hydrolase activity, hydrolyzing O-glycosyl compounds"/>
    <property type="evidence" value="ECO:0007669"/>
    <property type="project" value="InterPro"/>
</dbReference>
<dbReference type="AlphaFoldDB" id="L0K5F5"/>
<dbReference type="Gene3D" id="3.40.50.880">
    <property type="match status" value="1"/>
</dbReference>
<comment type="similarity">
    <text evidence="1 2">Belongs to the glycosyl hydrolase 35 family.</text>
</comment>
<keyword evidence="6" id="KW-1185">Reference proteome</keyword>
<dbReference type="GO" id="GO:0005975">
    <property type="term" value="P:carbohydrate metabolic process"/>
    <property type="evidence" value="ECO:0007669"/>
    <property type="project" value="InterPro"/>
</dbReference>
<dbReference type="Gene3D" id="3.20.20.80">
    <property type="entry name" value="Glycosidases"/>
    <property type="match status" value="1"/>
</dbReference>
<proteinExistence type="inferred from homology"/>
<dbReference type="EMBL" id="CP003359">
    <property type="protein sequence ID" value="AGB40246.1"/>
    <property type="molecule type" value="Genomic_DNA"/>
</dbReference>
<name>L0K5F5_HALHC</name>
<evidence type="ECO:0000256" key="2">
    <source>
        <dbReference type="RuleBase" id="RU003679"/>
    </source>
</evidence>
<dbReference type="PATRIC" id="fig|748449.3.peg.212"/>
<dbReference type="eggNOG" id="COG1874">
    <property type="taxonomic scope" value="Bacteria"/>
</dbReference>
<dbReference type="STRING" id="748449.Halha_0234"/>
<organism evidence="5 6">
    <name type="scientific">Halobacteroides halobius (strain ATCC 35273 / DSM 5150 / MD-1)</name>
    <dbReference type="NCBI Taxonomy" id="748449"/>
    <lineage>
        <taxon>Bacteria</taxon>
        <taxon>Bacillati</taxon>
        <taxon>Bacillota</taxon>
        <taxon>Clostridia</taxon>
        <taxon>Halanaerobiales</taxon>
        <taxon>Halobacteroidaceae</taxon>
        <taxon>Halobacteroides</taxon>
    </lineage>
</organism>
<dbReference type="OrthoDB" id="9813184at2"/>
<evidence type="ECO:0000256" key="1">
    <source>
        <dbReference type="ARBA" id="ARBA00009809"/>
    </source>
</evidence>
<dbReference type="SUPFAM" id="SSF51445">
    <property type="entry name" value="(Trans)glycosidases"/>
    <property type="match status" value="1"/>
</dbReference>
<dbReference type="InterPro" id="IPR001944">
    <property type="entry name" value="Glycoside_Hdrlase_35"/>
</dbReference>
<gene>
    <name evidence="5" type="ordered locus">Halha_0234</name>
</gene>
<dbReference type="InterPro" id="IPR017853">
    <property type="entry name" value="GH"/>
</dbReference>
<evidence type="ECO:0000313" key="6">
    <source>
        <dbReference type="Proteomes" id="UP000010880"/>
    </source>
</evidence>
<evidence type="ECO:0000259" key="4">
    <source>
        <dbReference type="Pfam" id="PF22369"/>
    </source>
</evidence>
<dbReference type="Pfam" id="PF22369">
    <property type="entry name" value="GLMA_2nd"/>
    <property type="match status" value="1"/>
</dbReference>
<dbReference type="KEGG" id="hhl:Halha_0234"/>
<dbReference type="HOGENOM" id="CLU_395770_0_0_9"/>
<dbReference type="InterPro" id="IPR031330">
    <property type="entry name" value="Gly_Hdrlase_35_cat"/>
</dbReference>
<dbReference type="Proteomes" id="UP000010880">
    <property type="component" value="Chromosome"/>
</dbReference>
<dbReference type="InterPro" id="IPR054746">
    <property type="entry name" value="GLMA-like_second"/>
</dbReference>
<accession>L0K5F5</accession>
<dbReference type="RefSeq" id="WP_015325972.1">
    <property type="nucleotide sequence ID" value="NC_019978.1"/>
</dbReference>